<gene>
    <name evidence="1" type="ORF">P4447_04225</name>
</gene>
<accession>A0ABU6N6B0</accession>
<dbReference type="Proteomes" id="UP001330749">
    <property type="component" value="Unassembled WGS sequence"/>
</dbReference>
<evidence type="ECO:0000313" key="2">
    <source>
        <dbReference type="Proteomes" id="UP001330749"/>
    </source>
</evidence>
<sequence length="141" mass="16226">MNIYISLKSLAKRKNFITKKPYELQKKPNTLRELITQVVTQNVEQFNNKTSNPETPLINFLSNLDIEQQAQAGKVGFQTLYNDKKADLARAIETAIQAFEDGLYRVFINDQEAEQLDTPLVVTEEADVVFIRLTMLTGRMW</sequence>
<comment type="caution">
    <text evidence="1">The sequence shown here is derived from an EMBL/GenBank/DDBJ whole genome shotgun (WGS) entry which is preliminary data.</text>
</comment>
<keyword evidence="2" id="KW-1185">Reference proteome</keyword>
<organism evidence="1 2">
    <name type="scientific">Bacillus xiapuensis</name>
    <dbReference type="NCBI Taxonomy" id="2014075"/>
    <lineage>
        <taxon>Bacteria</taxon>
        <taxon>Bacillati</taxon>
        <taxon>Bacillota</taxon>
        <taxon>Bacilli</taxon>
        <taxon>Bacillales</taxon>
        <taxon>Bacillaceae</taxon>
        <taxon>Bacillus</taxon>
    </lineage>
</organism>
<dbReference type="EMBL" id="JARMQG010000042">
    <property type="protein sequence ID" value="MED3561752.1"/>
    <property type="molecule type" value="Genomic_DNA"/>
</dbReference>
<evidence type="ECO:0000313" key="1">
    <source>
        <dbReference type="EMBL" id="MED3561752.1"/>
    </source>
</evidence>
<dbReference type="RefSeq" id="WP_327966664.1">
    <property type="nucleotide sequence ID" value="NZ_JARMQG010000042.1"/>
</dbReference>
<proteinExistence type="predicted"/>
<name>A0ABU6N6B0_9BACI</name>
<protein>
    <submittedName>
        <fullName evidence="1">Uncharacterized protein</fullName>
    </submittedName>
</protein>
<reference evidence="1 2" key="1">
    <citation type="submission" date="2023-03" db="EMBL/GenBank/DDBJ databases">
        <title>Bacillus Genome Sequencing.</title>
        <authorList>
            <person name="Dunlap C."/>
        </authorList>
    </citation>
    <scope>NUCLEOTIDE SEQUENCE [LARGE SCALE GENOMIC DNA]</scope>
    <source>
        <strain evidence="1 2">B-14544</strain>
    </source>
</reference>